<dbReference type="PANTHER" id="PTHR21040">
    <property type="entry name" value="BCDNA.GH04120"/>
    <property type="match status" value="1"/>
</dbReference>
<dbReference type="SUPFAM" id="SSF51445">
    <property type="entry name" value="(Trans)glycosidases"/>
    <property type="match status" value="1"/>
</dbReference>
<proteinExistence type="predicted"/>
<dbReference type="InterPro" id="IPR017853">
    <property type="entry name" value="GH"/>
</dbReference>
<dbReference type="Ensembl" id="ENSCCRT00015039619.1">
    <property type="protein sequence ID" value="ENSCCRP00015038300.1"/>
    <property type="gene ID" value="ENSCCRG00015015946.1"/>
</dbReference>
<dbReference type="Gene3D" id="3.20.20.80">
    <property type="entry name" value="Glycosidases"/>
    <property type="match status" value="1"/>
</dbReference>
<dbReference type="GO" id="GO:0015929">
    <property type="term" value="F:hexosaminidase activity"/>
    <property type="evidence" value="ECO:0007669"/>
    <property type="project" value="InterPro"/>
</dbReference>
<dbReference type="Proteomes" id="UP000694700">
    <property type="component" value="Unplaced"/>
</dbReference>
<sequence>TPSRIRTCIFYPFVHLDLKGAPPRIGYLIEGQLLLLLYNYRLVQEMLQQIMKLHPKSTSLHIRADEVYMLGLGDQSKQWLSVPGQSVHQLFRSHVIKVAKSVQESSPNLKLIMWDDMLRSMTPETFKGEHLTYLSPVLENDHGFVLTVAVHSDSEGFTEEAQKKVTHLQNVLWPVCPRLSSRTSCSFAGAKLAELIAKLTSLLESTELRCFQNNMFVRGWFTPFHKQTKTVSLLIAQQIKTQAKMTLDAVESQVQVVRGEMCLLYSDSTVQEWVQHVTPVLEPLHNLLRNCFK</sequence>
<dbReference type="AlphaFoldDB" id="A0A8C1UK51"/>
<evidence type="ECO:0000313" key="2">
    <source>
        <dbReference type="Proteomes" id="UP000694700"/>
    </source>
</evidence>
<dbReference type="InterPro" id="IPR038901">
    <property type="entry name" value="HEXDC-like"/>
</dbReference>
<evidence type="ECO:0000313" key="1">
    <source>
        <dbReference type="Ensembl" id="ENSCCRP00015038300.1"/>
    </source>
</evidence>
<organism evidence="1 2">
    <name type="scientific">Cyprinus carpio</name>
    <name type="common">Common carp</name>
    <dbReference type="NCBI Taxonomy" id="7962"/>
    <lineage>
        <taxon>Eukaryota</taxon>
        <taxon>Metazoa</taxon>
        <taxon>Chordata</taxon>
        <taxon>Craniata</taxon>
        <taxon>Vertebrata</taxon>
        <taxon>Euteleostomi</taxon>
        <taxon>Actinopterygii</taxon>
        <taxon>Neopterygii</taxon>
        <taxon>Teleostei</taxon>
        <taxon>Ostariophysi</taxon>
        <taxon>Cypriniformes</taxon>
        <taxon>Cyprinidae</taxon>
        <taxon>Cyprininae</taxon>
        <taxon>Cyprinus</taxon>
    </lineage>
</organism>
<protein>
    <submittedName>
        <fullName evidence="1">Hexosaminidase (glycosyl hydrolase family 20, catalytic domain) containing</fullName>
    </submittedName>
</protein>
<reference evidence="1" key="1">
    <citation type="submission" date="2025-08" db="UniProtKB">
        <authorList>
            <consortium name="Ensembl"/>
        </authorList>
    </citation>
    <scope>IDENTIFICATION</scope>
</reference>
<dbReference type="PANTHER" id="PTHR21040:SF6">
    <property type="entry name" value="HEXOSAMINIDASE D"/>
    <property type="match status" value="1"/>
</dbReference>
<name>A0A8C1UK51_CYPCA</name>
<accession>A0A8C1UK51</accession>